<protein>
    <submittedName>
        <fullName evidence="9">Cation transporter</fullName>
    </submittedName>
</protein>
<feature type="transmembrane region" description="Helical" evidence="8">
    <location>
        <begin position="127"/>
        <end position="147"/>
    </location>
</feature>
<keyword evidence="2" id="KW-0813">Transport</keyword>
<keyword evidence="4 8" id="KW-0812">Transmembrane</keyword>
<dbReference type="GO" id="GO:0030001">
    <property type="term" value="P:metal ion transport"/>
    <property type="evidence" value="ECO:0007669"/>
    <property type="project" value="UniProtKB-ARBA"/>
</dbReference>
<sequence length="457" mass="48461" precursor="true">MLIRNEVDGVRLVVQSFAMVIIIGALLLFTPWSAADPAGHPVSWLDALFTSTSAVCVTGLVTLDTGQDFSFLGQAVILALIQVGGLGFLTFTNFFIAIQGGRLDFMRRAMLATTHGTLPGEVHPGALLRHIVLFTFALEGVGAVLLTGRFALEMPFTEALWMGIFYSISAFCNAGFGLLSDSLMPYRDDPLVNLTIMGLIVTGGLGFVVFTDLSHRLVLWRRGQPGRLSLHSRMVLIMTGILVPLGTVLFFLLEQGGTAAGENGVSSALSALFLSITSRTAGFNTIDTARLTAPTLYLVILFMAVGGSPGSTAGGMKTTTVGIMAAMLMSRLRNREGVEFLDRTIPAQAVLTAMLTFAAFAVLAVAGFLALLISETGLQAYDPAHDRSLALLFETVSALATVGLSTGVTAGLSAIGKVIIIVLMFVGRLGPLVLGLTLMGRRPRERYKLPDESVNVG</sequence>
<feature type="transmembrane region" description="Helical" evidence="8">
    <location>
        <begin position="159"/>
        <end position="179"/>
    </location>
</feature>
<evidence type="ECO:0000256" key="5">
    <source>
        <dbReference type="ARBA" id="ARBA00022989"/>
    </source>
</evidence>
<feature type="transmembrane region" description="Helical" evidence="8">
    <location>
        <begin position="418"/>
        <end position="439"/>
    </location>
</feature>
<keyword evidence="6" id="KW-0406">Ion transport</keyword>
<dbReference type="Proteomes" id="UP000002586">
    <property type="component" value="Chromosome"/>
</dbReference>
<feature type="transmembrane region" description="Helical" evidence="8">
    <location>
        <begin position="296"/>
        <end position="329"/>
    </location>
</feature>
<evidence type="ECO:0000256" key="1">
    <source>
        <dbReference type="ARBA" id="ARBA00004651"/>
    </source>
</evidence>
<evidence type="ECO:0000256" key="6">
    <source>
        <dbReference type="ARBA" id="ARBA00023065"/>
    </source>
</evidence>
<proteinExistence type="predicted"/>
<dbReference type="AlphaFoldDB" id="A0LDP4"/>
<comment type="subcellular location">
    <subcellularLocation>
        <location evidence="1">Cell membrane</location>
        <topology evidence="1">Multi-pass membrane protein</topology>
    </subcellularLocation>
</comment>
<dbReference type="STRING" id="156889.Mmc1_3602"/>
<dbReference type="InterPro" id="IPR003445">
    <property type="entry name" value="Cat_transpt"/>
</dbReference>
<name>A0LDP4_MAGMM</name>
<feature type="transmembrane region" description="Helical" evidence="8">
    <location>
        <begin position="75"/>
        <end position="98"/>
    </location>
</feature>
<evidence type="ECO:0000256" key="8">
    <source>
        <dbReference type="SAM" id="Phobius"/>
    </source>
</evidence>
<dbReference type="Pfam" id="PF02386">
    <property type="entry name" value="TrkH"/>
    <property type="match status" value="1"/>
</dbReference>
<evidence type="ECO:0000313" key="9">
    <source>
        <dbReference type="EMBL" id="ABK46087.1"/>
    </source>
</evidence>
<evidence type="ECO:0000256" key="7">
    <source>
        <dbReference type="ARBA" id="ARBA00023136"/>
    </source>
</evidence>
<evidence type="ECO:0000256" key="2">
    <source>
        <dbReference type="ARBA" id="ARBA00022448"/>
    </source>
</evidence>
<feature type="transmembrane region" description="Helical" evidence="8">
    <location>
        <begin position="234"/>
        <end position="253"/>
    </location>
</feature>
<evidence type="ECO:0000313" key="10">
    <source>
        <dbReference type="Proteomes" id="UP000002586"/>
    </source>
</evidence>
<keyword evidence="10" id="KW-1185">Reference proteome</keyword>
<feature type="transmembrane region" description="Helical" evidence="8">
    <location>
        <begin position="349"/>
        <end position="373"/>
    </location>
</feature>
<dbReference type="PANTHER" id="PTHR32024">
    <property type="entry name" value="TRK SYSTEM POTASSIUM UPTAKE PROTEIN TRKG-RELATED"/>
    <property type="match status" value="1"/>
</dbReference>
<keyword evidence="3" id="KW-1003">Cell membrane</keyword>
<feature type="transmembrane region" description="Helical" evidence="8">
    <location>
        <begin position="389"/>
        <end position="412"/>
    </location>
</feature>
<feature type="transmembrane region" description="Helical" evidence="8">
    <location>
        <begin position="44"/>
        <end position="63"/>
    </location>
</feature>
<keyword evidence="5 8" id="KW-1133">Transmembrane helix</keyword>
<feature type="transmembrane region" description="Helical" evidence="8">
    <location>
        <begin position="12"/>
        <end position="32"/>
    </location>
</feature>
<dbReference type="GO" id="GO:0005886">
    <property type="term" value="C:plasma membrane"/>
    <property type="evidence" value="ECO:0007669"/>
    <property type="project" value="UniProtKB-SubCell"/>
</dbReference>
<organism evidence="9 10">
    <name type="scientific">Magnetococcus marinus (strain ATCC BAA-1437 / JCM 17883 / MC-1)</name>
    <dbReference type="NCBI Taxonomy" id="156889"/>
    <lineage>
        <taxon>Bacteria</taxon>
        <taxon>Pseudomonadati</taxon>
        <taxon>Pseudomonadota</taxon>
        <taxon>Magnetococcia</taxon>
        <taxon>Magnetococcales</taxon>
        <taxon>Magnetococcaceae</taxon>
        <taxon>Magnetococcus</taxon>
    </lineage>
</organism>
<dbReference type="EMBL" id="CP000471">
    <property type="protein sequence ID" value="ABK46087.1"/>
    <property type="molecule type" value="Genomic_DNA"/>
</dbReference>
<gene>
    <name evidence="9" type="ordered locus">Mmc1_3602</name>
</gene>
<reference evidence="9 10" key="2">
    <citation type="journal article" date="2012" name="Int. J. Syst. Evol. Microbiol.">
        <title>Magnetococcus marinus gen. nov., sp. nov., a marine, magnetotactic bacterium that represents a novel lineage (Magnetococcaceae fam. nov.; Magnetococcales ord. nov.) at the base of the Alphaproteobacteria.</title>
        <authorList>
            <person name="Bazylinski D.A."/>
            <person name="Williams T.J."/>
            <person name="Lefevre C.T."/>
            <person name="Berg R.J."/>
            <person name="Zhang C.L."/>
            <person name="Bowser S.S."/>
            <person name="Dean A.J."/>
            <person name="Beveridge T.J."/>
        </authorList>
    </citation>
    <scope>NUCLEOTIDE SEQUENCE [LARGE SCALE GENOMIC DNA]</scope>
    <source>
        <strain evidence="10">ATCC BAA-1437 / JCM 17883 / MC-1</strain>
    </source>
</reference>
<keyword evidence="7 8" id="KW-0472">Membrane</keyword>
<dbReference type="KEGG" id="mgm:Mmc1_3602"/>
<reference evidence="10" key="1">
    <citation type="journal article" date="2009" name="Appl. Environ. Microbiol.">
        <title>Complete genome sequence of the chemolithoautotrophic marine magnetotactic coccus strain MC-1.</title>
        <authorList>
            <person name="Schubbe S."/>
            <person name="Williams T.J."/>
            <person name="Xie G."/>
            <person name="Kiss H.E."/>
            <person name="Brettin T.S."/>
            <person name="Martinez D."/>
            <person name="Ross C.A."/>
            <person name="Schuler D."/>
            <person name="Cox B.L."/>
            <person name="Nealson K.H."/>
            <person name="Bazylinski D.A."/>
        </authorList>
    </citation>
    <scope>NUCLEOTIDE SEQUENCE [LARGE SCALE GENOMIC DNA]</scope>
    <source>
        <strain evidence="10">ATCC BAA-1437 / JCM 17883 / MC-1</strain>
    </source>
</reference>
<dbReference type="GO" id="GO:0008324">
    <property type="term" value="F:monoatomic cation transmembrane transporter activity"/>
    <property type="evidence" value="ECO:0007669"/>
    <property type="project" value="InterPro"/>
</dbReference>
<dbReference type="eggNOG" id="COG0168">
    <property type="taxonomic scope" value="Bacteria"/>
</dbReference>
<dbReference type="HOGENOM" id="CLU_026429_0_1_5"/>
<evidence type="ECO:0000256" key="4">
    <source>
        <dbReference type="ARBA" id="ARBA00022692"/>
    </source>
</evidence>
<accession>A0LDP4</accession>
<evidence type="ECO:0000256" key="3">
    <source>
        <dbReference type="ARBA" id="ARBA00022475"/>
    </source>
</evidence>
<dbReference type="PANTHER" id="PTHR32024:SF1">
    <property type="entry name" value="KTR SYSTEM POTASSIUM UPTAKE PROTEIN B"/>
    <property type="match status" value="1"/>
</dbReference>
<feature type="transmembrane region" description="Helical" evidence="8">
    <location>
        <begin position="191"/>
        <end position="213"/>
    </location>
</feature>